<evidence type="ECO:0000256" key="1">
    <source>
        <dbReference type="ARBA" id="ARBA00007843"/>
    </source>
</evidence>
<protein>
    <submittedName>
        <fullName evidence="4">Fasciclin-like arabinogalactan protein</fullName>
    </submittedName>
</protein>
<accession>A0A5A7PIW1</accession>
<comment type="caution">
    <text evidence="4">The sequence shown here is derived from an EMBL/GenBank/DDBJ whole genome shotgun (WGS) entry which is preliminary data.</text>
</comment>
<dbReference type="Gene3D" id="2.30.180.10">
    <property type="entry name" value="FAS1 domain"/>
    <property type="match status" value="1"/>
</dbReference>
<dbReference type="SMART" id="SM00554">
    <property type="entry name" value="FAS1"/>
    <property type="match status" value="2"/>
</dbReference>
<feature type="signal peptide" evidence="2">
    <location>
        <begin position="1"/>
        <end position="22"/>
    </location>
</feature>
<feature type="chain" id="PRO_5022960458" evidence="2">
    <location>
        <begin position="23"/>
        <end position="353"/>
    </location>
</feature>
<sequence>MASLQLPLSLLIFSITILSAVSQPQSPMPPPQSIIDAAETLASSGYTAMSLTLQLIAPTLPLPSAAITSLTIFSPPDSAFSTSGQPSLAHLLLHFSPLSLSPSSLLSLPFASTVPSLSPASHLVVTSGQPEKISINNVGISETPIFDDGFVVVYAIDNFFDLNFTLADANPANPNPRSDSQCLKLESSSRFGDASGVLKSRGYSLFSSFLDLQLIGFLGNSHDSVKPWTAFAPMDKELVQFSGDFVGLSSLFMRHLAPCKVMWNDMDEMANGTVVSNNVSGFSLEITKDEVDTVMVNGVEITFPELYESEWLVVHGIRAVIDLPEIGNEEMEVTEDFPVEENNNSMALDNGEF</sequence>
<dbReference type="SUPFAM" id="SSF82153">
    <property type="entry name" value="FAS1 domain"/>
    <property type="match status" value="2"/>
</dbReference>
<dbReference type="PANTHER" id="PTHR33985">
    <property type="entry name" value="OS02G0491300 PROTEIN-RELATED"/>
    <property type="match status" value="1"/>
</dbReference>
<evidence type="ECO:0000256" key="2">
    <source>
        <dbReference type="SAM" id="SignalP"/>
    </source>
</evidence>
<dbReference type="InterPro" id="IPR000782">
    <property type="entry name" value="FAS1_domain"/>
</dbReference>
<reference evidence="5" key="1">
    <citation type="journal article" date="2019" name="Curr. Biol.">
        <title>Genome Sequence of Striga asiatica Provides Insight into the Evolution of Plant Parasitism.</title>
        <authorList>
            <person name="Yoshida S."/>
            <person name="Kim S."/>
            <person name="Wafula E.K."/>
            <person name="Tanskanen J."/>
            <person name="Kim Y.M."/>
            <person name="Honaas L."/>
            <person name="Yang Z."/>
            <person name="Spallek T."/>
            <person name="Conn C.E."/>
            <person name="Ichihashi Y."/>
            <person name="Cheong K."/>
            <person name="Cui S."/>
            <person name="Der J.P."/>
            <person name="Gundlach H."/>
            <person name="Jiao Y."/>
            <person name="Hori C."/>
            <person name="Ishida J.K."/>
            <person name="Kasahara H."/>
            <person name="Kiba T."/>
            <person name="Kim M.S."/>
            <person name="Koo N."/>
            <person name="Laohavisit A."/>
            <person name="Lee Y.H."/>
            <person name="Lumba S."/>
            <person name="McCourt P."/>
            <person name="Mortimer J.C."/>
            <person name="Mutuku J.M."/>
            <person name="Nomura T."/>
            <person name="Sasaki-Sekimoto Y."/>
            <person name="Seto Y."/>
            <person name="Wang Y."/>
            <person name="Wakatake T."/>
            <person name="Sakakibara H."/>
            <person name="Demura T."/>
            <person name="Yamaguchi S."/>
            <person name="Yoneyama K."/>
            <person name="Manabe R.I."/>
            <person name="Nelson D.C."/>
            <person name="Schulman A.H."/>
            <person name="Timko M.P."/>
            <person name="dePamphilis C.W."/>
            <person name="Choi D."/>
            <person name="Shirasu K."/>
        </authorList>
    </citation>
    <scope>NUCLEOTIDE SEQUENCE [LARGE SCALE GENOMIC DNA]</scope>
    <source>
        <strain evidence="5">cv. UVA1</strain>
    </source>
</reference>
<dbReference type="InterPro" id="IPR036378">
    <property type="entry name" value="FAS1_dom_sf"/>
</dbReference>
<dbReference type="PROSITE" id="PS50213">
    <property type="entry name" value="FAS1"/>
    <property type="match status" value="1"/>
</dbReference>
<dbReference type="PANTHER" id="PTHR33985:SF17">
    <property type="entry name" value="FASCICLIN-LIKE ARABINOGALACTAN PROTEIN 20"/>
    <property type="match status" value="1"/>
</dbReference>
<keyword evidence="5" id="KW-1185">Reference proteome</keyword>
<name>A0A5A7PIW1_STRAF</name>
<evidence type="ECO:0000313" key="5">
    <source>
        <dbReference type="Proteomes" id="UP000325081"/>
    </source>
</evidence>
<feature type="domain" description="FAS1" evidence="3">
    <location>
        <begin position="178"/>
        <end position="321"/>
    </location>
</feature>
<evidence type="ECO:0000313" key="4">
    <source>
        <dbReference type="EMBL" id="GER32815.1"/>
    </source>
</evidence>
<evidence type="ECO:0000259" key="3">
    <source>
        <dbReference type="PROSITE" id="PS50213"/>
    </source>
</evidence>
<dbReference type="InterPro" id="IPR052806">
    <property type="entry name" value="Fasciclin-like_AGP"/>
</dbReference>
<comment type="similarity">
    <text evidence="1">Belongs to the fasciclin-like AGP family.</text>
</comment>
<dbReference type="AlphaFoldDB" id="A0A5A7PIW1"/>
<proteinExistence type="inferred from homology"/>
<organism evidence="4 5">
    <name type="scientific">Striga asiatica</name>
    <name type="common">Asiatic witchweed</name>
    <name type="synonym">Buchnera asiatica</name>
    <dbReference type="NCBI Taxonomy" id="4170"/>
    <lineage>
        <taxon>Eukaryota</taxon>
        <taxon>Viridiplantae</taxon>
        <taxon>Streptophyta</taxon>
        <taxon>Embryophyta</taxon>
        <taxon>Tracheophyta</taxon>
        <taxon>Spermatophyta</taxon>
        <taxon>Magnoliopsida</taxon>
        <taxon>eudicotyledons</taxon>
        <taxon>Gunneridae</taxon>
        <taxon>Pentapetalae</taxon>
        <taxon>asterids</taxon>
        <taxon>lamiids</taxon>
        <taxon>Lamiales</taxon>
        <taxon>Orobanchaceae</taxon>
        <taxon>Buchnereae</taxon>
        <taxon>Striga</taxon>
    </lineage>
</organism>
<dbReference type="OrthoDB" id="1893649at2759"/>
<dbReference type="Proteomes" id="UP000325081">
    <property type="component" value="Unassembled WGS sequence"/>
</dbReference>
<gene>
    <name evidence="4" type="ORF">STAS_08910</name>
</gene>
<dbReference type="EMBL" id="BKCP01004628">
    <property type="protein sequence ID" value="GER32815.1"/>
    <property type="molecule type" value="Genomic_DNA"/>
</dbReference>
<keyword evidence="2" id="KW-0732">Signal</keyword>